<dbReference type="PROSITE" id="PS50227">
    <property type="entry name" value="G_PROTEIN_RECEP_F2_3"/>
    <property type="match status" value="1"/>
</dbReference>
<evidence type="ECO:0000256" key="11">
    <source>
        <dbReference type="ARBA" id="ARBA00023170"/>
    </source>
</evidence>
<dbReference type="InterPro" id="IPR000832">
    <property type="entry name" value="GPCR_2_secretin-like"/>
</dbReference>
<keyword evidence="11" id="KW-0675">Receptor</keyword>
<dbReference type="PROSITE" id="PS50092">
    <property type="entry name" value="TSP1"/>
    <property type="match status" value="5"/>
</dbReference>
<feature type="transmembrane region" description="Helical" evidence="15">
    <location>
        <begin position="942"/>
        <end position="963"/>
    </location>
</feature>
<keyword evidence="13" id="KW-0807">Transducer</keyword>
<dbReference type="InterPro" id="IPR001879">
    <property type="entry name" value="GPCR_2_extracellular_dom"/>
</dbReference>
<dbReference type="InterPro" id="IPR017981">
    <property type="entry name" value="GPCR_2-like_7TM"/>
</dbReference>
<keyword evidence="9 15" id="KW-0472">Membrane</keyword>
<evidence type="ECO:0000259" key="17">
    <source>
        <dbReference type="PROSITE" id="PS50221"/>
    </source>
</evidence>
<feature type="compositionally biased region" description="Low complexity" evidence="14">
    <location>
        <begin position="313"/>
        <end position="325"/>
    </location>
</feature>
<dbReference type="CDD" id="cd15251">
    <property type="entry name" value="7tmB2_BAI_Adhesion_VII"/>
    <property type="match status" value="1"/>
</dbReference>
<feature type="chain" id="PRO_5045036698" evidence="16">
    <location>
        <begin position="34"/>
        <end position="1579"/>
    </location>
</feature>
<evidence type="ECO:0000256" key="6">
    <source>
        <dbReference type="ARBA" id="ARBA00022737"/>
    </source>
</evidence>
<dbReference type="GO" id="GO:0007166">
    <property type="term" value="P:cell surface receptor signaling pathway"/>
    <property type="evidence" value="ECO:0007669"/>
    <property type="project" value="InterPro"/>
</dbReference>
<organism evidence="20 21">
    <name type="scientific">Rattus norvegicus</name>
    <name type="common">Rat</name>
    <dbReference type="NCBI Taxonomy" id="10116"/>
    <lineage>
        <taxon>Eukaryota</taxon>
        <taxon>Metazoa</taxon>
        <taxon>Chordata</taxon>
        <taxon>Craniata</taxon>
        <taxon>Vertebrata</taxon>
        <taxon>Euteleostomi</taxon>
        <taxon>Mammalia</taxon>
        <taxon>Eutheria</taxon>
        <taxon>Euarchontoglires</taxon>
        <taxon>Glires</taxon>
        <taxon>Rodentia</taxon>
        <taxon>Myomorpha</taxon>
        <taxon>Muroidea</taxon>
        <taxon>Muridae</taxon>
        <taxon>Murinae</taxon>
        <taxon>Rattus</taxon>
    </lineage>
</organism>
<feature type="domain" description="G-protein coupled receptors family 2 profile 1" evidence="18">
    <location>
        <begin position="561"/>
        <end position="631"/>
    </location>
</feature>
<dbReference type="SMART" id="SM00008">
    <property type="entry name" value="HormR"/>
    <property type="match status" value="1"/>
</dbReference>
<dbReference type="Gene3D" id="1.25.40.610">
    <property type="match status" value="1"/>
</dbReference>
<evidence type="ECO:0000256" key="9">
    <source>
        <dbReference type="ARBA" id="ARBA00023136"/>
    </source>
</evidence>
<feature type="domain" description="G-protein coupled receptors family 2 profile 2" evidence="19">
    <location>
        <begin position="940"/>
        <end position="1181"/>
    </location>
</feature>
<feature type="transmembrane region" description="Helical" evidence="15">
    <location>
        <begin position="1006"/>
        <end position="1024"/>
    </location>
</feature>
<dbReference type="InterPro" id="IPR057244">
    <property type="entry name" value="GAIN_B"/>
</dbReference>
<keyword evidence="4 15" id="KW-0812">Transmembrane</keyword>
<feature type="signal peptide" evidence="16">
    <location>
        <begin position="1"/>
        <end position="33"/>
    </location>
</feature>
<feature type="region of interest" description="Disordered" evidence="14">
    <location>
        <begin position="1380"/>
        <end position="1471"/>
    </location>
</feature>
<dbReference type="PRINTS" id="PR01694">
    <property type="entry name" value="BAIPRECURSOR"/>
</dbReference>
<evidence type="ECO:0000256" key="14">
    <source>
        <dbReference type="SAM" id="MobiDB-lite"/>
    </source>
</evidence>
<feature type="region of interest" description="Disordered" evidence="14">
    <location>
        <begin position="1501"/>
        <end position="1546"/>
    </location>
</feature>
<evidence type="ECO:0000256" key="8">
    <source>
        <dbReference type="ARBA" id="ARBA00023040"/>
    </source>
</evidence>
<dbReference type="Proteomes" id="UP000002494">
    <property type="component" value="Chromosome 7"/>
</dbReference>
<feature type="transmembrane region" description="Helical" evidence="15">
    <location>
        <begin position="1128"/>
        <end position="1150"/>
    </location>
</feature>
<dbReference type="AlphaFoldDB" id="A0A8I6ASL1"/>
<sequence length="1579" mass="173155">MRGQAAAPGPIWILAPLLLLLLLLGRWARAASGADIGPGTEQCTTLVQGKFFGYFSAAAVFPANASRCSWTLRNPDPRRYTLYMKVAKAPAPCSGPGRVRTYQFDSFLESTRTYLGVESFDEVLRLCDPSAPLAFLQASKQFLQMQRQQPPQDGDLGPQGSGDDFSVEYLVVGNRNPSHAACQMLCRWLDACLAGSRSSHPCGIMQTPCACLGGEAGDTASSPLVPRGDVCLRDGVAGGPENCLTSLTQDRGGHGSAGGWKLWSLWGECTRDCGGGLQTRTRTCSPTLGVEGRGCEGVLEEGRLCNRKACGPTGRTSSRSQSLRSTDARRREEFGDELQQFGFPSPQTGDPAAEEWSPWSVCSSTCGEGWQTRTRFCVSSSYSTQCSGPLREQRLCNNSAVCPVHGAWDEWSPWSLCSSTCGRGFRDRTRTCRPPQFGGNPCEGPEKQTKFCNIALCPVDGNWNEWSSWSTCSASCSQGRQQRTRECNGPSYGGAECQGHWVETRDCFLQQCPVDGKWQAWASWGSCSVTCGGGSQRRERVCSGPFFGGAACQGPQDEYRQCGAQRCPEPHEICDEDNFGAVVWKETPAGEVAAVRCPRNATGLILRRCELDEEGIAFWEPPTYIRCVSIDYRNIQMMTREHLAKAQRGLPGEGVSEVIQTLLEISQDGTSYSGDLLSTIDVLRNMTEIFRRAYYSPTPGDVQNFVQIISNLLAEENRDKWEEAQLMGPNAKELFRLVEDFVDVIGFRMKDLRDAYQVTDNLVLSIHKLPASGATDISFPMKGWRATGDWAKVPEDRVTVSKSVFSTGLAEADDSSVFVVGTVLYRNLGSFLALQRNTTVLNSKVISVTVKPPPRSLLTPLEIEFAHMYNGTTNQTCILWDETDGPSSSAPPQLGPWSWRGCRTVPLDALRTRCLCDRLSTFAILAQLSADATMDKVTVPSVTLIVGCGVSSLTLLMLVIIYVSVWRYIRSERSVILINFCLSIISSNALILIGQTQTRNKVVCTLVAAFLHFFFLSSFCWVLTEAWQSYMAVTGRLRSRLVRKRFLCLGWGLPALVVAISVGFTKAKGYSTMNYCWLSLEGGLLYAFVGPAAAVVLVNMVIGILVFNKLVSKDGITDKKLKERAGASLWSSCVVLPLLALTWMSAVLAVTDRRSALFQILFAVFDSLEGFVIVMVHCILRREVQDAVKCRVVDRQEEGNGDSGGSFQNGHAQLMTDFEKDVDLACRSGERLTVLNKDIAACRTATITGTFKRPSLPEEEKMKLAKGPPPTFNSLPANVSKLHLHGSPRYPGGPLPDFPNHSLTLKKDKAPKSSFIGDGDIFKKLDSELSRAQEKALDTSYVILPTATATLRPKPKEEPKYSINIDQMPQTRLIHLSMAPDASFPTRSPPAREPPGGAPPEVPPVQPPPPPPPPPPPQQPIPPPPSLEPAPPSLGDTGEPSAHPGPSSGAGTKNENVATLSVSSLERRKSRYAELDFEKIMHTRKRHQDMFQDLNRKLQHAAEKEKEVPGVDNKPEKQQTPNKRAWESLRKPHGTPAWVKKELEPLPPSPLELRSVEWEKAGATIPLVGQDIIDLQTEV</sequence>
<comment type="subcellular location">
    <subcellularLocation>
        <location evidence="1">Cell membrane</location>
        <topology evidence="1">Multi-pass membrane protein</topology>
    </subcellularLocation>
</comment>
<evidence type="ECO:0000256" key="15">
    <source>
        <dbReference type="SAM" id="Phobius"/>
    </source>
</evidence>
<name>A0A8I6ASL1_RAT</name>
<dbReference type="InterPro" id="IPR008077">
    <property type="entry name" value="GPCR_2_brain_angio_inhib"/>
</dbReference>
<keyword evidence="10" id="KW-1015">Disulfide bond</keyword>
<dbReference type="Gene3D" id="2.60.220.50">
    <property type="match status" value="1"/>
</dbReference>
<dbReference type="InterPro" id="IPR000203">
    <property type="entry name" value="GPS"/>
</dbReference>
<evidence type="ECO:0000256" key="3">
    <source>
        <dbReference type="ARBA" id="ARBA00022553"/>
    </source>
</evidence>
<feature type="compositionally biased region" description="Polar residues" evidence="14">
    <location>
        <begin position="1449"/>
        <end position="1464"/>
    </location>
</feature>
<dbReference type="GO" id="GO:0004930">
    <property type="term" value="F:G protein-coupled receptor activity"/>
    <property type="evidence" value="ECO:0007669"/>
    <property type="project" value="InterPro"/>
</dbReference>
<dbReference type="PRINTS" id="PR00249">
    <property type="entry name" value="GPCRSECRETIN"/>
</dbReference>
<keyword evidence="8" id="KW-0297">G-protein coupled receptor</keyword>
<evidence type="ECO:0000256" key="16">
    <source>
        <dbReference type="SAM" id="SignalP"/>
    </source>
</evidence>
<dbReference type="PANTHER" id="PTHR12011:SF39">
    <property type="entry name" value="ADHESION G PROTEIN-COUPLED RECEPTOR B1"/>
    <property type="match status" value="1"/>
</dbReference>
<protein>
    <submittedName>
        <fullName evidence="20">Adhesion G protein-coupled receptor B1</fullName>
    </submittedName>
</protein>
<keyword evidence="2" id="KW-1003">Cell membrane</keyword>
<dbReference type="InterPro" id="IPR036445">
    <property type="entry name" value="GPCR_2_extracell_dom_sf"/>
</dbReference>
<evidence type="ECO:0000256" key="7">
    <source>
        <dbReference type="ARBA" id="ARBA00022989"/>
    </source>
</evidence>
<dbReference type="SMART" id="SM00303">
    <property type="entry name" value="GPS"/>
    <property type="match status" value="1"/>
</dbReference>
<keyword evidence="6" id="KW-0677">Repeat</keyword>
<feature type="transmembrane region" description="Helical" evidence="15">
    <location>
        <begin position="975"/>
        <end position="994"/>
    </location>
</feature>
<dbReference type="GeneTree" id="ENSGT00940000157432"/>
<dbReference type="InterPro" id="IPR032471">
    <property type="entry name" value="AGRL2-4_GAIN_subdom_A"/>
</dbReference>
<reference evidence="20" key="2">
    <citation type="submission" date="2025-08" db="UniProtKB">
        <authorList>
            <consortium name="Ensembl"/>
        </authorList>
    </citation>
    <scope>IDENTIFICATION</scope>
    <source>
        <strain evidence="20">Brown Norway</strain>
    </source>
</reference>
<evidence type="ECO:0000313" key="21">
    <source>
        <dbReference type="Proteomes" id="UP000002494"/>
    </source>
</evidence>
<feature type="domain" description="GAIN-B" evidence="17">
    <location>
        <begin position="753"/>
        <end position="932"/>
    </location>
</feature>
<evidence type="ECO:0000256" key="12">
    <source>
        <dbReference type="ARBA" id="ARBA00023180"/>
    </source>
</evidence>
<gene>
    <name evidence="22" type="primary">Adgrb1</name>
    <name evidence="20" type="synonym">AABR07058422.1</name>
</gene>
<dbReference type="GO" id="GO:0016525">
    <property type="term" value="P:negative regulation of angiogenesis"/>
    <property type="evidence" value="ECO:0007669"/>
    <property type="project" value="InterPro"/>
</dbReference>
<dbReference type="SUPFAM" id="SSF82895">
    <property type="entry name" value="TSP-1 type 1 repeat"/>
    <property type="match status" value="5"/>
</dbReference>
<reference evidence="20" key="1">
    <citation type="submission" date="2024-01" db="EMBL/GenBank/DDBJ databases">
        <title>GRCr8: a new rat reference genome assembly contstructed from accurate long reads and long range scaffolding.</title>
        <authorList>
            <person name="Doris P.A."/>
            <person name="Kalbfleisch T."/>
            <person name="Li K."/>
            <person name="Howe K."/>
            <person name="Wood J."/>
        </authorList>
    </citation>
    <scope>NUCLEOTIDE SEQUENCE [LARGE SCALE GENOMIC DNA]</scope>
    <source>
        <strain evidence="20">Brown Norway</strain>
    </source>
</reference>
<keyword evidence="3" id="KW-0597">Phosphoprotein</keyword>
<dbReference type="Pfam" id="PF01825">
    <property type="entry name" value="GPS"/>
    <property type="match status" value="1"/>
</dbReference>
<evidence type="ECO:0000256" key="2">
    <source>
        <dbReference type="ARBA" id="ARBA00022475"/>
    </source>
</evidence>
<dbReference type="PANTHER" id="PTHR12011">
    <property type="entry name" value="ADHESION G-PROTEIN COUPLED RECEPTOR"/>
    <property type="match status" value="1"/>
</dbReference>
<dbReference type="PROSITE" id="PS50221">
    <property type="entry name" value="GAIN_B"/>
    <property type="match status" value="1"/>
</dbReference>
<feature type="transmembrane region" description="Helical" evidence="15">
    <location>
        <begin position="1045"/>
        <end position="1064"/>
    </location>
</feature>
<feature type="compositionally biased region" description="Pro residues" evidence="14">
    <location>
        <begin position="1387"/>
        <end position="1432"/>
    </location>
</feature>
<dbReference type="Gene3D" id="2.20.100.10">
    <property type="entry name" value="Thrombospondin type-1 (TSP1) repeat"/>
    <property type="match status" value="5"/>
</dbReference>
<dbReference type="RGD" id="15003750">
    <property type="gene designation" value="AABR07058422.1"/>
</dbReference>
<evidence type="ECO:0000313" key="20">
    <source>
        <dbReference type="Ensembl" id="ENSRNOP00000096011.2"/>
    </source>
</evidence>
<keyword evidence="5 16" id="KW-0732">Signal</keyword>
<dbReference type="Pfam" id="PF02793">
    <property type="entry name" value="HRM"/>
    <property type="match status" value="1"/>
</dbReference>
<dbReference type="Ensembl" id="ENSRNOT00000076380.3">
    <property type="protein sequence ID" value="ENSRNOP00000096011.2"/>
    <property type="gene ID" value="ENSRNOG00000029450.8"/>
</dbReference>
<evidence type="ECO:0000256" key="13">
    <source>
        <dbReference type="ARBA" id="ARBA00023224"/>
    </source>
</evidence>
<evidence type="ECO:0000259" key="19">
    <source>
        <dbReference type="PROSITE" id="PS50261"/>
    </source>
</evidence>
<evidence type="ECO:0000256" key="1">
    <source>
        <dbReference type="ARBA" id="ARBA00004651"/>
    </source>
</evidence>
<accession>A0A8I6ASL1</accession>
<dbReference type="Gene3D" id="1.20.1070.10">
    <property type="entry name" value="Rhodopsin 7-helix transmembrane proteins"/>
    <property type="match status" value="1"/>
</dbReference>
<dbReference type="Pfam" id="PF16489">
    <property type="entry name" value="GAIN"/>
    <property type="match status" value="1"/>
</dbReference>
<feature type="transmembrane region" description="Helical" evidence="15">
    <location>
        <begin position="1084"/>
        <end position="1107"/>
    </location>
</feature>
<dbReference type="Pfam" id="PF00090">
    <property type="entry name" value="TSP_1"/>
    <property type="match status" value="5"/>
</dbReference>
<dbReference type="Pfam" id="PF00002">
    <property type="entry name" value="7tm_2"/>
    <property type="match status" value="1"/>
</dbReference>
<dbReference type="Pfam" id="PF19188">
    <property type="entry name" value="AGRB_N"/>
    <property type="match status" value="1"/>
</dbReference>
<evidence type="ECO:0000313" key="22">
    <source>
        <dbReference type="RGD" id="1305608"/>
    </source>
</evidence>
<keyword evidence="21" id="KW-1185">Reference proteome</keyword>
<evidence type="ECO:0000256" key="5">
    <source>
        <dbReference type="ARBA" id="ARBA00022729"/>
    </source>
</evidence>
<dbReference type="CTD" id="575"/>
<feature type="region of interest" description="Disordered" evidence="14">
    <location>
        <begin position="310"/>
        <end position="331"/>
    </location>
</feature>
<dbReference type="InterPro" id="IPR043838">
    <property type="entry name" value="AGRB_N"/>
</dbReference>
<evidence type="ECO:0000256" key="4">
    <source>
        <dbReference type="ARBA" id="ARBA00022692"/>
    </source>
</evidence>
<dbReference type="InterPro" id="IPR000884">
    <property type="entry name" value="TSP1_rpt"/>
</dbReference>
<keyword evidence="12" id="KW-0325">Glycoprotein</keyword>
<evidence type="ECO:0000256" key="10">
    <source>
        <dbReference type="ARBA" id="ARBA00023157"/>
    </source>
</evidence>
<reference evidence="20" key="3">
    <citation type="submission" date="2025-09" db="UniProtKB">
        <authorList>
            <consortium name="Ensembl"/>
        </authorList>
    </citation>
    <scope>IDENTIFICATION</scope>
    <source>
        <strain evidence="20">Brown Norway</strain>
    </source>
</reference>
<dbReference type="PRINTS" id="PR01705">
    <property type="entry name" value="TSP1REPEAT"/>
</dbReference>
<dbReference type="PROSITE" id="PS50261">
    <property type="entry name" value="G_PROTEIN_RECEP_F2_4"/>
    <property type="match status" value="1"/>
</dbReference>
<proteinExistence type="predicted"/>
<evidence type="ECO:0000259" key="18">
    <source>
        <dbReference type="PROSITE" id="PS50227"/>
    </source>
</evidence>
<dbReference type="GO" id="GO:0016020">
    <property type="term" value="C:membrane"/>
    <property type="evidence" value="ECO:0007669"/>
    <property type="project" value="UniProtKB-SubCell"/>
</dbReference>
<dbReference type="InterPro" id="IPR036383">
    <property type="entry name" value="TSP1_rpt_sf"/>
</dbReference>
<dbReference type="SMART" id="SM00209">
    <property type="entry name" value="TSP1"/>
    <property type="match status" value="5"/>
</dbReference>
<keyword evidence="7 15" id="KW-1133">Transmembrane helix</keyword>
<dbReference type="Gene3D" id="4.10.1240.10">
    <property type="entry name" value="GPCR, family 2, extracellular hormone receptor domain"/>
    <property type="match status" value="1"/>
</dbReference>
<feature type="compositionally biased region" description="Basic and acidic residues" evidence="14">
    <location>
        <begin position="1501"/>
        <end position="1517"/>
    </location>
</feature>
<dbReference type="InterPro" id="IPR046338">
    <property type="entry name" value="GAIN_dom_sf"/>
</dbReference>
<dbReference type="RGD" id="1305608">
    <property type="gene designation" value="Adgrb1"/>
</dbReference>